<evidence type="ECO:0000256" key="2">
    <source>
        <dbReference type="ARBA" id="ARBA00023002"/>
    </source>
</evidence>
<comment type="similarity">
    <text evidence="1">Belongs to the short-chain dehydrogenases/reductases (SDR) family.</text>
</comment>
<dbReference type="InterPro" id="IPR002347">
    <property type="entry name" value="SDR_fam"/>
</dbReference>
<dbReference type="SUPFAM" id="SSF51735">
    <property type="entry name" value="NAD(P)-binding Rossmann-fold domains"/>
    <property type="match status" value="1"/>
</dbReference>
<keyword evidence="2" id="KW-0560">Oxidoreductase</keyword>
<dbReference type="InterPro" id="IPR020904">
    <property type="entry name" value="Sc_DH/Rdtase_CS"/>
</dbReference>
<dbReference type="PROSITE" id="PS00061">
    <property type="entry name" value="ADH_SHORT"/>
    <property type="match status" value="1"/>
</dbReference>
<dbReference type="PRINTS" id="PR00080">
    <property type="entry name" value="SDRFAMILY"/>
</dbReference>
<dbReference type="Pfam" id="PF13561">
    <property type="entry name" value="adh_short_C2"/>
    <property type="match status" value="1"/>
</dbReference>
<dbReference type="PRINTS" id="PR00081">
    <property type="entry name" value="GDHRDH"/>
</dbReference>
<evidence type="ECO:0000313" key="3">
    <source>
        <dbReference type="EMBL" id="CAB4969280.1"/>
    </source>
</evidence>
<name>A0A6J7LKP0_9ZZZZ</name>
<dbReference type="FunFam" id="3.40.50.720:FF:000084">
    <property type="entry name" value="Short-chain dehydrogenase reductase"/>
    <property type="match status" value="1"/>
</dbReference>
<dbReference type="CDD" id="cd05233">
    <property type="entry name" value="SDR_c"/>
    <property type="match status" value="1"/>
</dbReference>
<proteinExistence type="inferred from homology"/>
<evidence type="ECO:0000256" key="1">
    <source>
        <dbReference type="ARBA" id="ARBA00006484"/>
    </source>
</evidence>
<dbReference type="PANTHER" id="PTHR24321">
    <property type="entry name" value="DEHYDROGENASES, SHORT CHAIN"/>
    <property type="match status" value="1"/>
</dbReference>
<dbReference type="AlphaFoldDB" id="A0A6J7LKP0"/>
<dbReference type="GO" id="GO:0016491">
    <property type="term" value="F:oxidoreductase activity"/>
    <property type="evidence" value="ECO:0007669"/>
    <property type="project" value="UniProtKB-KW"/>
</dbReference>
<dbReference type="PANTHER" id="PTHR24321:SF8">
    <property type="entry name" value="ESTRADIOL 17-BETA-DEHYDROGENASE 8-RELATED"/>
    <property type="match status" value="1"/>
</dbReference>
<gene>
    <name evidence="3" type="ORF">UFOPK3889_00439</name>
</gene>
<dbReference type="Gene3D" id="3.40.50.720">
    <property type="entry name" value="NAD(P)-binding Rossmann-like Domain"/>
    <property type="match status" value="1"/>
</dbReference>
<organism evidence="3">
    <name type="scientific">freshwater metagenome</name>
    <dbReference type="NCBI Taxonomy" id="449393"/>
    <lineage>
        <taxon>unclassified sequences</taxon>
        <taxon>metagenomes</taxon>
        <taxon>ecological metagenomes</taxon>
    </lineage>
</organism>
<protein>
    <submittedName>
        <fullName evidence="3">Unannotated protein</fullName>
    </submittedName>
</protein>
<dbReference type="EMBL" id="CAFBNZ010000056">
    <property type="protein sequence ID" value="CAB4969280.1"/>
    <property type="molecule type" value="Genomic_DNA"/>
</dbReference>
<accession>A0A6J7LKP0</accession>
<reference evidence="3" key="1">
    <citation type="submission" date="2020-05" db="EMBL/GenBank/DDBJ databases">
        <authorList>
            <person name="Chiriac C."/>
            <person name="Salcher M."/>
            <person name="Ghai R."/>
            <person name="Kavagutti S V."/>
        </authorList>
    </citation>
    <scope>NUCLEOTIDE SEQUENCE</scope>
</reference>
<sequence>MGKLDGKVALITGAASGIGRAITERYIADGACVMAGDIDAAGLAALEAQFGSSVATLLCDVTSETEVAALCDCAIERFGHLDIAVANAGAGTYGLITDLPLDEWRRIIDLCLTGVFITLKYAGSRISDGGSIITIASLNAIQPSQGMSAYCAAKAGVAMLSQVAAMELGGRKIRVNTIAPGLVETNATSGMFSIPIIIEEFTENATLSRFAQASEIAAVASFLASDEASFMSASFVSVDGGGNTGRYPNLPQAFASLNT</sequence>
<dbReference type="InterPro" id="IPR036291">
    <property type="entry name" value="NAD(P)-bd_dom_sf"/>
</dbReference>